<dbReference type="Proteomes" id="UP000215335">
    <property type="component" value="Unassembled WGS sequence"/>
</dbReference>
<dbReference type="Pfam" id="PF16900">
    <property type="entry name" value="REPA_OB_2"/>
    <property type="match status" value="1"/>
</dbReference>
<feature type="domain" description="Replication protein A OB" evidence="2">
    <location>
        <begin position="101"/>
        <end position="194"/>
    </location>
</feature>
<dbReference type="PANTHER" id="PTHR47165">
    <property type="entry name" value="OS03G0429900 PROTEIN"/>
    <property type="match status" value="1"/>
</dbReference>
<name>A0A232EGV7_9HYME</name>
<evidence type="ECO:0000313" key="3">
    <source>
        <dbReference type="EMBL" id="OXU17573.1"/>
    </source>
</evidence>
<protein>
    <recommendedName>
        <fullName evidence="2">Replication protein A OB domain-containing protein</fullName>
    </recommendedName>
</protein>
<gene>
    <name evidence="3" type="ORF">TSAR_015486</name>
</gene>
<accession>A0A232EGV7</accession>
<evidence type="ECO:0000313" key="4">
    <source>
        <dbReference type="Proteomes" id="UP000215335"/>
    </source>
</evidence>
<dbReference type="OrthoDB" id="1751331at2759"/>
<comment type="caution">
    <text evidence="3">The sequence shown here is derived from an EMBL/GenBank/DDBJ whole genome shotgun (WGS) entry which is preliminary data.</text>
</comment>
<dbReference type="GO" id="GO:0003677">
    <property type="term" value="F:DNA binding"/>
    <property type="evidence" value="ECO:0007669"/>
    <property type="project" value="UniProtKB-KW"/>
</dbReference>
<dbReference type="PANTHER" id="PTHR47165:SF4">
    <property type="entry name" value="OS03G0429900 PROTEIN"/>
    <property type="match status" value="1"/>
</dbReference>
<organism evidence="3 4">
    <name type="scientific">Trichomalopsis sarcophagae</name>
    <dbReference type="NCBI Taxonomy" id="543379"/>
    <lineage>
        <taxon>Eukaryota</taxon>
        <taxon>Metazoa</taxon>
        <taxon>Ecdysozoa</taxon>
        <taxon>Arthropoda</taxon>
        <taxon>Hexapoda</taxon>
        <taxon>Insecta</taxon>
        <taxon>Pterygota</taxon>
        <taxon>Neoptera</taxon>
        <taxon>Endopterygota</taxon>
        <taxon>Hymenoptera</taxon>
        <taxon>Apocrita</taxon>
        <taxon>Proctotrupomorpha</taxon>
        <taxon>Chalcidoidea</taxon>
        <taxon>Pteromalidae</taxon>
        <taxon>Pteromalinae</taxon>
        <taxon>Trichomalopsis</taxon>
    </lineage>
</organism>
<dbReference type="InterPro" id="IPR031657">
    <property type="entry name" value="REPA_OB_2"/>
</dbReference>
<dbReference type="InterPro" id="IPR012340">
    <property type="entry name" value="NA-bd_OB-fold"/>
</dbReference>
<dbReference type="EMBL" id="NNAY01004673">
    <property type="protein sequence ID" value="OXU17573.1"/>
    <property type="molecule type" value="Genomic_DNA"/>
</dbReference>
<dbReference type="Gene3D" id="2.40.50.140">
    <property type="entry name" value="Nucleic acid-binding proteins"/>
    <property type="match status" value="1"/>
</dbReference>
<dbReference type="STRING" id="543379.A0A232EGV7"/>
<dbReference type="SUPFAM" id="SSF50249">
    <property type="entry name" value="Nucleic acid-binding proteins"/>
    <property type="match status" value="1"/>
</dbReference>
<keyword evidence="1" id="KW-0238">DNA-binding</keyword>
<proteinExistence type="predicted"/>
<keyword evidence="4" id="KW-1185">Reference proteome</keyword>
<sequence>MNNIHVFEKLRFSSQRLRFSSQRVQKCKKFCTDHVGVGDFQNLINALVVKARVINIEPFRVYNSGKCFSMILLDNTVVTECSSEIDTKIPMLQYNFVDFTTITTLPKDTIMDVFGKIVRIGDIEFIKTKINVSKREIEISDDSNNTISLVFWNEKAKVIKYKIDDTIIVKNGKVYEFNNTKFISVIASSIIKINCENVPEVKNYESYKLNILKALTEN</sequence>
<evidence type="ECO:0000259" key="2">
    <source>
        <dbReference type="Pfam" id="PF16900"/>
    </source>
</evidence>
<evidence type="ECO:0000256" key="1">
    <source>
        <dbReference type="ARBA" id="ARBA00023125"/>
    </source>
</evidence>
<dbReference type="AlphaFoldDB" id="A0A232EGV7"/>
<reference evidence="3 4" key="1">
    <citation type="journal article" date="2017" name="Curr. Biol.">
        <title>The Evolution of Venom by Co-option of Single-Copy Genes.</title>
        <authorList>
            <person name="Martinson E.O."/>
            <person name="Mrinalini"/>
            <person name="Kelkar Y.D."/>
            <person name="Chang C.H."/>
            <person name="Werren J.H."/>
        </authorList>
    </citation>
    <scope>NUCLEOTIDE SEQUENCE [LARGE SCALE GENOMIC DNA]</scope>
    <source>
        <strain evidence="3 4">Alberta</strain>
        <tissue evidence="3">Whole body</tissue>
    </source>
</reference>